<evidence type="ECO:0000256" key="2">
    <source>
        <dbReference type="ARBA" id="ARBA00022670"/>
    </source>
</evidence>
<sequence length="82" mass="9650">MELFYYYFSTSFFCNVDCGVFALKFMELWDRNVDLRDMFDHSDIPNIRVKLGVDLFFSKGNCIDKSLVTNLYKQGVDPRVSN</sequence>
<keyword evidence="2" id="KW-0645">Protease</keyword>
<evidence type="ECO:0000256" key="3">
    <source>
        <dbReference type="ARBA" id="ARBA00022801"/>
    </source>
</evidence>
<accession>A0A811RM27</accession>
<dbReference type="GO" id="GO:0006508">
    <property type="term" value="P:proteolysis"/>
    <property type="evidence" value="ECO:0007669"/>
    <property type="project" value="UniProtKB-KW"/>
</dbReference>
<feature type="domain" description="Ubiquitin-like protease family profile" evidence="4">
    <location>
        <begin position="16"/>
        <end position="55"/>
    </location>
</feature>
<dbReference type="Pfam" id="PF02902">
    <property type="entry name" value="Peptidase_C48"/>
    <property type="match status" value="1"/>
</dbReference>
<organism evidence="5 6">
    <name type="scientific">Miscanthus lutarioriparius</name>
    <dbReference type="NCBI Taxonomy" id="422564"/>
    <lineage>
        <taxon>Eukaryota</taxon>
        <taxon>Viridiplantae</taxon>
        <taxon>Streptophyta</taxon>
        <taxon>Embryophyta</taxon>
        <taxon>Tracheophyta</taxon>
        <taxon>Spermatophyta</taxon>
        <taxon>Magnoliopsida</taxon>
        <taxon>Liliopsida</taxon>
        <taxon>Poales</taxon>
        <taxon>Poaceae</taxon>
        <taxon>PACMAD clade</taxon>
        <taxon>Panicoideae</taxon>
        <taxon>Andropogonodae</taxon>
        <taxon>Andropogoneae</taxon>
        <taxon>Saccharinae</taxon>
        <taxon>Miscanthus</taxon>
    </lineage>
</organism>
<dbReference type="EMBL" id="CAJGYO010000016">
    <property type="protein sequence ID" value="CAD6271526.1"/>
    <property type="molecule type" value="Genomic_DNA"/>
</dbReference>
<evidence type="ECO:0000313" key="5">
    <source>
        <dbReference type="EMBL" id="CAD6271526.1"/>
    </source>
</evidence>
<evidence type="ECO:0000313" key="6">
    <source>
        <dbReference type="Proteomes" id="UP000604825"/>
    </source>
</evidence>
<evidence type="ECO:0000259" key="4">
    <source>
        <dbReference type="Pfam" id="PF02902"/>
    </source>
</evidence>
<dbReference type="Gene3D" id="3.40.395.10">
    <property type="entry name" value="Adenoviral Proteinase, Chain A"/>
    <property type="match status" value="1"/>
</dbReference>
<reference evidence="5" key="1">
    <citation type="submission" date="2020-10" db="EMBL/GenBank/DDBJ databases">
        <authorList>
            <person name="Han B."/>
            <person name="Lu T."/>
            <person name="Zhao Q."/>
            <person name="Huang X."/>
            <person name="Zhao Y."/>
        </authorList>
    </citation>
    <scope>NUCLEOTIDE SEQUENCE</scope>
</reference>
<keyword evidence="3" id="KW-0378">Hydrolase</keyword>
<dbReference type="InterPro" id="IPR038765">
    <property type="entry name" value="Papain-like_cys_pep_sf"/>
</dbReference>
<dbReference type="InterPro" id="IPR003653">
    <property type="entry name" value="Peptidase_C48_C"/>
</dbReference>
<name>A0A811RM27_9POAL</name>
<dbReference type="Proteomes" id="UP000604825">
    <property type="component" value="Unassembled WGS sequence"/>
</dbReference>
<dbReference type="GO" id="GO:0008234">
    <property type="term" value="F:cysteine-type peptidase activity"/>
    <property type="evidence" value="ECO:0007669"/>
    <property type="project" value="InterPro"/>
</dbReference>
<gene>
    <name evidence="5" type="ORF">NCGR_LOCUS54812</name>
</gene>
<dbReference type="OrthoDB" id="657918at2759"/>
<comment type="caution">
    <text evidence="5">The sequence shown here is derived from an EMBL/GenBank/DDBJ whole genome shotgun (WGS) entry which is preliminary data.</text>
</comment>
<keyword evidence="6" id="KW-1185">Reference proteome</keyword>
<protein>
    <recommendedName>
        <fullName evidence="4">Ubiquitin-like protease family profile domain-containing protein</fullName>
    </recommendedName>
</protein>
<comment type="similarity">
    <text evidence="1">Belongs to the peptidase C48 family.</text>
</comment>
<dbReference type="AlphaFoldDB" id="A0A811RM27"/>
<dbReference type="SUPFAM" id="SSF54001">
    <property type="entry name" value="Cysteine proteinases"/>
    <property type="match status" value="1"/>
</dbReference>
<evidence type="ECO:0000256" key="1">
    <source>
        <dbReference type="ARBA" id="ARBA00005234"/>
    </source>
</evidence>
<proteinExistence type="inferred from homology"/>